<proteinExistence type="inferred from homology"/>
<keyword evidence="8" id="KW-1185">Reference proteome</keyword>
<feature type="signal peptide" evidence="6">
    <location>
        <begin position="1"/>
        <end position="19"/>
    </location>
</feature>
<accession>A0ABZ0D8R7</accession>
<gene>
    <name evidence="7" type="ORF">RXV79_23295</name>
</gene>
<dbReference type="PANTHER" id="PTHR38776">
    <property type="entry name" value="MLTA-INTERACTING PROTEIN-RELATED"/>
    <property type="match status" value="1"/>
</dbReference>
<dbReference type="PANTHER" id="PTHR38776:SF1">
    <property type="entry name" value="MLTA-INTERACTING PROTEIN-RELATED"/>
    <property type="match status" value="1"/>
</dbReference>
<dbReference type="InterPro" id="IPR010583">
    <property type="entry name" value="MipA"/>
</dbReference>
<keyword evidence="4" id="KW-0472">Membrane</keyword>
<protein>
    <submittedName>
        <fullName evidence="7">MipA/OmpV family protein</fullName>
    </submittedName>
</protein>
<evidence type="ECO:0000256" key="4">
    <source>
        <dbReference type="ARBA" id="ARBA00023136"/>
    </source>
</evidence>
<comment type="subcellular location">
    <subcellularLocation>
        <location evidence="1">Cell outer membrane</location>
    </subcellularLocation>
</comment>
<name>A0ABZ0D8R7_9BURK</name>
<comment type="similarity">
    <text evidence="2">Belongs to the MipA/OmpV family.</text>
</comment>
<dbReference type="Proteomes" id="UP001303946">
    <property type="component" value="Chromosome"/>
</dbReference>
<sequence length="278" mass="29232">MLPAAAALSCAVLAPLAHAQDGPPPGWVGPAPGWSGGVLMGAAAVPEYEGSRHTRVQPVLGGEVYWRPGVGPNAASVAFGSRGLVWTPWQTTAGTASLGLSVDPGRVDDDERKLTPAGLRPGSADLRGMGEVKMTALVSASGSVALGPVSLTGALRQAVSSHRGTLMEAGLALPWQLHRHAKLTITPGVTWADRRHTQAYFGVTPQQSAASGYARFDAGSGLKSQQLVFDFDMAFSRAWHLQALLRVHRLTGDAADSPITQRTRQTSGLLALRYEFQL</sequence>
<evidence type="ECO:0000256" key="5">
    <source>
        <dbReference type="ARBA" id="ARBA00023237"/>
    </source>
</evidence>
<evidence type="ECO:0000313" key="8">
    <source>
        <dbReference type="Proteomes" id="UP001303946"/>
    </source>
</evidence>
<organism evidence="7 8">
    <name type="scientific">Piscinibacter gummiphilus</name>
    <dbReference type="NCBI Taxonomy" id="946333"/>
    <lineage>
        <taxon>Bacteria</taxon>
        <taxon>Pseudomonadati</taxon>
        <taxon>Pseudomonadota</taxon>
        <taxon>Betaproteobacteria</taxon>
        <taxon>Burkholderiales</taxon>
        <taxon>Sphaerotilaceae</taxon>
        <taxon>Piscinibacter</taxon>
    </lineage>
</organism>
<evidence type="ECO:0000256" key="6">
    <source>
        <dbReference type="SAM" id="SignalP"/>
    </source>
</evidence>
<evidence type="ECO:0000313" key="7">
    <source>
        <dbReference type="EMBL" id="WOB11084.1"/>
    </source>
</evidence>
<reference evidence="7 8" key="1">
    <citation type="submission" date="2023-10" db="EMBL/GenBank/DDBJ databases">
        <title>Bacteria for the degradation of biodegradable plastic PBAT(Polybutylene adipate terephthalate).</title>
        <authorList>
            <person name="Weon H.-Y."/>
            <person name="Yeon J."/>
        </authorList>
    </citation>
    <scope>NUCLEOTIDE SEQUENCE [LARGE SCALE GENOMIC DNA]</scope>
    <source>
        <strain evidence="7 8">SBD 7-3</strain>
    </source>
</reference>
<dbReference type="Pfam" id="PF06629">
    <property type="entry name" value="MipA"/>
    <property type="match status" value="1"/>
</dbReference>
<keyword evidence="3 6" id="KW-0732">Signal</keyword>
<evidence type="ECO:0000256" key="3">
    <source>
        <dbReference type="ARBA" id="ARBA00022729"/>
    </source>
</evidence>
<keyword evidence="5" id="KW-0998">Cell outer membrane</keyword>
<evidence type="ECO:0000256" key="1">
    <source>
        <dbReference type="ARBA" id="ARBA00004442"/>
    </source>
</evidence>
<dbReference type="EMBL" id="CP136336">
    <property type="protein sequence ID" value="WOB11084.1"/>
    <property type="molecule type" value="Genomic_DNA"/>
</dbReference>
<dbReference type="RefSeq" id="WP_316704192.1">
    <property type="nucleotide sequence ID" value="NZ_CP136336.1"/>
</dbReference>
<feature type="chain" id="PRO_5047471016" evidence="6">
    <location>
        <begin position="20"/>
        <end position="278"/>
    </location>
</feature>
<evidence type="ECO:0000256" key="2">
    <source>
        <dbReference type="ARBA" id="ARBA00005722"/>
    </source>
</evidence>